<dbReference type="GO" id="GO:0016853">
    <property type="term" value="F:isomerase activity"/>
    <property type="evidence" value="ECO:0007669"/>
    <property type="project" value="UniProtKB-KW"/>
</dbReference>
<keyword evidence="3" id="KW-1185">Reference proteome</keyword>
<evidence type="ECO:0000313" key="2">
    <source>
        <dbReference type="EMBL" id="BBD77025.1"/>
    </source>
</evidence>
<dbReference type="EMBL" id="AP018558">
    <property type="protein sequence ID" value="BBD77025.1"/>
    <property type="molecule type" value="Genomic_DNA"/>
</dbReference>
<keyword evidence="2" id="KW-0413">Isomerase</keyword>
<dbReference type="GO" id="GO:0097367">
    <property type="term" value="F:carbohydrate derivative binding"/>
    <property type="evidence" value="ECO:0007669"/>
    <property type="project" value="InterPro"/>
</dbReference>
<protein>
    <submittedName>
        <fullName evidence="2">Phosphoheptose isomerase</fullName>
    </submittedName>
</protein>
<accession>A0A2Z6DXI5</accession>
<dbReference type="PROSITE" id="PS51464">
    <property type="entry name" value="SIS"/>
    <property type="match status" value="1"/>
</dbReference>
<dbReference type="InterPro" id="IPR001347">
    <property type="entry name" value="SIS_dom"/>
</dbReference>
<organism evidence="2 3">
    <name type="scientific">Hydrogenophilus thermoluteolus</name>
    <name type="common">Pseudomonas hydrogenothermophila</name>
    <dbReference type="NCBI Taxonomy" id="297"/>
    <lineage>
        <taxon>Bacteria</taxon>
        <taxon>Pseudomonadati</taxon>
        <taxon>Pseudomonadota</taxon>
        <taxon>Hydrogenophilia</taxon>
        <taxon>Hydrogenophilales</taxon>
        <taxon>Hydrogenophilaceae</taxon>
        <taxon>Hydrogenophilus</taxon>
    </lineage>
</organism>
<dbReference type="SUPFAM" id="SSF53697">
    <property type="entry name" value="SIS domain"/>
    <property type="match status" value="1"/>
</dbReference>
<dbReference type="GO" id="GO:1901135">
    <property type="term" value="P:carbohydrate derivative metabolic process"/>
    <property type="evidence" value="ECO:0007669"/>
    <property type="project" value="InterPro"/>
</dbReference>
<evidence type="ECO:0000259" key="1">
    <source>
        <dbReference type="PROSITE" id="PS51464"/>
    </source>
</evidence>
<evidence type="ECO:0000313" key="3">
    <source>
        <dbReference type="Proteomes" id="UP000262004"/>
    </source>
</evidence>
<dbReference type="InterPro" id="IPR046348">
    <property type="entry name" value="SIS_dom_sf"/>
</dbReference>
<proteinExistence type="predicted"/>
<gene>
    <name evidence="2" type="ORF">HPTL_0757</name>
</gene>
<name>A0A2Z6DXI5_HYDTE</name>
<feature type="domain" description="SIS" evidence="1">
    <location>
        <begin position="36"/>
        <end position="182"/>
    </location>
</feature>
<dbReference type="KEGG" id="htl:HPTL_0757"/>
<dbReference type="RefSeq" id="WP_119334806.1">
    <property type="nucleotide sequence ID" value="NZ_AP018558.1"/>
</dbReference>
<dbReference type="Gene3D" id="3.40.50.10490">
    <property type="entry name" value="Glucose-6-phosphate isomerase like protein, domain 1"/>
    <property type="match status" value="1"/>
</dbReference>
<sequence>MDLIEALSDRFAFQQSLYRETVDALAPPLAAAAEILAQTVLSGHRLWIVSGPGTHYLAAHFTERLWYGLERERPPFAAVHLPAATTPPHGQPLDVLAQPGDCVMILLGHEPSETIRAAMRTALEAGSPLIVIGHDPDEHIWSQLRGGDVPVALPELPPAQQDELLLFLLNALTETWEQLLFGELV</sequence>
<reference evidence="2 3" key="1">
    <citation type="submission" date="2018-04" db="EMBL/GenBank/DDBJ databases">
        <title>Complete genome sequence of Hydrogenophilus thermoluteolus TH-1.</title>
        <authorList>
            <person name="Arai H."/>
        </authorList>
    </citation>
    <scope>NUCLEOTIDE SEQUENCE [LARGE SCALE GENOMIC DNA]</scope>
    <source>
        <strain evidence="2 3">TH-1</strain>
    </source>
</reference>
<dbReference type="AlphaFoldDB" id="A0A2Z6DXI5"/>
<dbReference type="Proteomes" id="UP000262004">
    <property type="component" value="Chromosome"/>
</dbReference>
<dbReference type="OrthoDB" id="5297937at2"/>